<dbReference type="Gene3D" id="1.10.10.10">
    <property type="entry name" value="Winged helix-like DNA-binding domain superfamily/Winged helix DNA-binding domain"/>
    <property type="match status" value="1"/>
</dbReference>
<keyword evidence="1" id="KW-0805">Transcription regulation</keyword>
<dbReference type="Proteomes" id="UP000528286">
    <property type="component" value="Unassembled WGS sequence"/>
</dbReference>
<gene>
    <name evidence="5" type="ORF">GGR23_000222</name>
</gene>
<evidence type="ECO:0000256" key="1">
    <source>
        <dbReference type="ARBA" id="ARBA00023015"/>
    </source>
</evidence>
<dbReference type="InterPro" id="IPR011991">
    <property type="entry name" value="ArsR-like_HTH"/>
</dbReference>
<dbReference type="AlphaFoldDB" id="A0A7W6J1I0"/>
<evidence type="ECO:0000256" key="2">
    <source>
        <dbReference type="ARBA" id="ARBA00023125"/>
    </source>
</evidence>
<dbReference type="GO" id="GO:0006355">
    <property type="term" value="P:regulation of DNA-templated transcription"/>
    <property type="evidence" value="ECO:0007669"/>
    <property type="project" value="UniProtKB-ARBA"/>
</dbReference>
<dbReference type="SUPFAM" id="SSF46785">
    <property type="entry name" value="Winged helix' DNA-binding domain"/>
    <property type="match status" value="1"/>
</dbReference>
<dbReference type="InterPro" id="IPR036390">
    <property type="entry name" value="WH_DNA-bd_sf"/>
</dbReference>
<keyword evidence="2 5" id="KW-0238">DNA-binding</keyword>
<dbReference type="GO" id="GO:0003677">
    <property type="term" value="F:DNA binding"/>
    <property type="evidence" value="ECO:0007669"/>
    <property type="project" value="UniProtKB-KW"/>
</dbReference>
<protein>
    <submittedName>
        <fullName evidence="5">DNA-binding HxlR family transcriptional regulator</fullName>
    </submittedName>
</protein>
<reference evidence="5 6" key="1">
    <citation type="submission" date="2020-08" db="EMBL/GenBank/DDBJ databases">
        <title>Genomic Encyclopedia of Type Strains, Phase IV (KMG-IV): sequencing the most valuable type-strain genomes for metagenomic binning, comparative biology and taxonomic classification.</title>
        <authorList>
            <person name="Goeker M."/>
        </authorList>
    </citation>
    <scope>NUCLEOTIDE SEQUENCE [LARGE SCALE GENOMIC DNA]</scope>
    <source>
        <strain evidence="5 6">DSM 29853</strain>
    </source>
</reference>
<dbReference type="Pfam" id="PF01638">
    <property type="entry name" value="HxlR"/>
    <property type="match status" value="1"/>
</dbReference>
<dbReference type="InterPro" id="IPR036388">
    <property type="entry name" value="WH-like_DNA-bd_sf"/>
</dbReference>
<dbReference type="PANTHER" id="PTHR33204:SF39">
    <property type="entry name" value="TRANSCRIPTIONAL REGULATORY PROTEIN"/>
    <property type="match status" value="1"/>
</dbReference>
<dbReference type="InterPro" id="IPR002577">
    <property type="entry name" value="HTH_HxlR"/>
</dbReference>
<dbReference type="PROSITE" id="PS51118">
    <property type="entry name" value="HTH_HXLR"/>
    <property type="match status" value="1"/>
</dbReference>
<dbReference type="EMBL" id="JACIEZ010000001">
    <property type="protein sequence ID" value="MBB4063061.1"/>
    <property type="molecule type" value="Genomic_DNA"/>
</dbReference>
<dbReference type="CDD" id="cd00090">
    <property type="entry name" value="HTH_ARSR"/>
    <property type="match status" value="1"/>
</dbReference>
<evidence type="ECO:0000313" key="6">
    <source>
        <dbReference type="Proteomes" id="UP000528286"/>
    </source>
</evidence>
<evidence type="ECO:0000313" key="5">
    <source>
        <dbReference type="EMBL" id="MBB4063061.1"/>
    </source>
</evidence>
<name>A0A7W6J1I0_9HYPH</name>
<sequence>MNQKLECANTLRKAFPDADGPVDPALEKLVEDIIGKVADKWTMLILEALEEHGTLRFTEVGRLVPGISQKMLTKTLRQMEYDGLVERRIHPVIPPHVDYTLTEMGHGLSYAFCGVWTWAEENRARIEAARTAFLARNGGL</sequence>
<organism evidence="5 6">
    <name type="scientific">Gellertiella hungarica</name>
    <dbReference type="NCBI Taxonomy" id="1572859"/>
    <lineage>
        <taxon>Bacteria</taxon>
        <taxon>Pseudomonadati</taxon>
        <taxon>Pseudomonadota</taxon>
        <taxon>Alphaproteobacteria</taxon>
        <taxon>Hyphomicrobiales</taxon>
        <taxon>Rhizobiaceae</taxon>
        <taxon>Gellertiella</taxon>
    </lineage>
</organism>
<proteinExistence type="predicted"/>
<dbReference type="PANTHER" id="PTHR33204">
    <property type="entry name" value="TRANSCRIPTIONAL REGULATOR, MARR FAMILY"/>
    <property type="match status" value="1"/>
</dbReference>
<feature type="domain" description="HTH hxlR-type" evidence="4">
    <location>
        <begin position="23"/>
        <end position="127"/>
    </location>
</feature>
<accession>A0A7W6J1I0</accession>
<keyword evidence="3" id="KW-0804">Transcription</keyword>
<keyword evidence="6" id="KW-1185">Reference proteome</keyword>
<comment type="caution">
    <text evidence="5">The sequence shown here is derived from an EMBL/GenBank/DDBJ whole genome shotgun (WGS) entry which is preliminary data.</text>
</comment>
<evidence type="ECO:0000259" key="4">
    <source>
        <dbReference type="PROSITE" id="PS51118"/>
    </source>
</evidence>
<evidence type="ECO:0000256" key="3">
    <source>
        <dbReference type="ARBA" id="ARBA00023163"/>
    </source>
</evidence>
<dbReference type="RefSeq" id="WP_183364262.1">
    <property type="nucleotide sequence ID" value="NZ_JACIEZ010000001.1"/>
</dbReference>